<sequence>MASAPYASAPYGPPYTGLRQTGASYSDAGVCRAPKEPAPADTPAPASARPAIPPSASARQPLWWSGAAAGLAWLAVGVLTWLLPNAPAGFTEWNYTVESGIATTAGAGLLLALALAAPWLGSALDRLRPAGLWLIALALFTGAWQLLTAKYGVLPTPFFAPPQSLAEVYIDDWARLSDSAWHSLRLLGHGFLVGAGVGFLTGVAIGWSRAVGYWVHPLIRFIGPIPASALLPLAFFVFPSSYAAAVFLIALATGFPVAVLTWSGVAGVNRNYYDVARTLGASQWFVVLRVAIPAALPQVFVGLFMGLGGAFSILVTAEMMGVKAGLGWYLTWAQGWAAYTNMYAALIVMALVCSGLITLLFAVRDRVLSWQKGTVKW</sequence>
<feature type="transmembrane region" description="Helical" evidence="7">
    <location>
        <begin position="186"/>
        <end position="206"/>
    </location>
</feature>
<feature type="transmembrane region" description="Helical" evidence="7">
    <location>
        <begin position="286"/>
        <end position="316"/>
    </location>
</feature>
<evidence type="ECO:0000256" key="4">
    <source>
        <dbReference type="ARBA" id="ARBA00022692"/>
    </source>
</evidence>
<dbReference type="PROSITE" id="PS50928">
    <property type="entry name" value="ABC_TM1"/>
    <property type="match status" value="1"/>
</dbReference>
<evidence type="ECO:0000256" key="8">
    <source>
        <dbReference type="SAM" id="MobiDB-lite"/>
    </source>
</evidence>
<evidence type="ECO:0000259" key="9">
    <source>
        <dbReference type="PROSITE" id="PS50928"/>
    </source>
</evidence>
<evidence type="ECO:0000313" key="11">
    <source>
        <dbReference type="Proteomes" id="UP000295129"/>
    </source>
</evidence>
<gene>
    <name evidence="10" type="ORF">C7389_101283</name>
</gene>
<comment type="caution">
    <text evidence="10">The sequence shown here is derived from an EMBL/GenBank/DDBJ whole genome shotgun (WGS) entry which is preliminary data.</text>
</comment>
<feature type="transmembrane region" description="Helical" evidence="7">
    <location>
        <begin position="218"/>
        <end position="238"/>
    </location>
</feature>
<dbReference type="Gene3D" id="1.10.3720.10">
    <property type="entry name" value="MetI-like"/>
    <property type="match status" value="1"/>
</dbReference>
<feature type="transmembrane region" description="Helical" evidence="7">
    <location>
        <begin position="336"/>
        <end position="363"/>
    </location>
</feature>
<feature type="transmembrane region" description="Helical" evidence="7">
    <location>
        <begin position="244"/>
        <end position="265"/>
    </location>
</feature>
<dbReference type="Pfam" id="PF00528">
    <property type="entry name" value="BPD_transp_1"/>
    <property type="match status" value="1"/>
</dbReference>
<dbReference type="OrthoDB" id="9804353at2"/>
<dbReference type="Proteomes" id="UP000295129">
    <property type="component" value="Unassembled WGS sequence"/>
</dbReference>
<dbReference type="SUPFAM" id="SSF161098">
    <property type="entry name" value="MetI-like"/>
    <property type="match status" value="1"/>
</dbReference>
<feature type="transmembrane region" description="Helical" evidence="7">
    <location>
        <begin position="62"/>
        <end position="81"/>
    </location>
</feature>
<comment type="similarity">
    <text evidence="7">Belongs to the binding-protein-dependent transport system permease family.</text>
</comment>
<keyword evidence="2 7" id="KW-0813">Transport</keyword>
<dbReference type="CDD" id="cd06261">
    <property type="entry name" value="TM_PBP2"/>
    <property type="match status" value="1"/>
</dbReference>
<feature type="compositionally biased region" description="Low complexity" evidence="8">
    <location>
        <begin position="43"/>
        <end position="53"/>
    </location>
</feature>
<comment type="subcellular location">
    <subcellularLocation>
        <location evidence="1 7">Cell membrane</location>
        <topology evidence="1 7">Multi-pass membrane protein</topology>
    </subcellularLocation>
</comment>
<keyword evidence="11" id="KW-1185">Reference proteome</keyword>
<evidence type="ECO:0000256" key="7">
    <source>
        <dbReference type="RuleBase" id="RU363032"/>
    </source>
</evidence>
<dbReference type="InterPro" id="IPR035906">
    <property type="entry name" value="MetI-like_sf"/>
</dbReference>
<keyword evidence="3" id="KW-1003">Cell membrane</keyword>
<dbReference type="GO" id="GO:0055085">
    <property type="term" value="P:transmembrane transport"/>
    <property type="evidence" value="ECO:0007669"/>
    <property type="project" value="InterPro"/>
</dbReference>
<reference evidence="10 11" key="1">
    <citation type="submission" date="2019-03" db="EMBL/GenBank/DDBJ databases">
        <title>Genomic Encyclopedia of Type Strains, Phase IV (KMG-IV): sequencing the most valuable type-strain genomes for metagenomic binning, comparative biology and taxonomic classification.</title>
        <authorList>
            <person name="Goeker M."/>
        </authorList>
    </citation>
    <scope>NUCLEOTIDE SEQUENCE [LARGE SCALE GENOMIC DNA]</scope>
    <source>
        <strain evidence="10 11">DSM 12121</strain>
    </source>
</reference>
<keyword evidence="6 7" id="KW-0472">Membrane</keyword>
<evidence type="ECO:0000256" key="6">
    <source>
        <dbReference type="ARBA" id="ARBA00023136"/>
    </source>
</evidence>
<dbReference type="PANTHER" id="PTHR30151">
    <property type="entry name" value="ALKANE SULFONATE ABC TRANSPORTER-RELATED, MEMBRANE SUBUNIT"/>
    <property type="match status" value="1"/>
</dbReference>
<evidence type="ECO:0000256" key="3">
    <source>
        <dbReference type="ARBA" id="ARBA00022475"/>
    </source>
</evidence>
<dbReference type="EMBL" id="SNVV01000001">
    <property type="protein sequence ID" value="TDN56904.1"/>
    <property type="molecule type" value="Genomic_DNA"/>
</dbReference>
<accession>A0A4R6EF59</accession>
<name>A0A4R6EF59_9RHOO</name>
<dbReference type="AlphaFoldDB" id="A0A4R6EF59"/>
<evidence type="ECO:0000256" key="1">
    <source>
        <dbReference type="ARBA" id="ARBA00004651"/>
    </source>
</evidence>
<dbReference type="PANTHER" id="PTHR30151:SF0">
    <property type="entry name" value="ABC TRANSPORTER PERMEASE PROTEIN MJ0413-RELATED"/>
    <property type="match status" value="1"/>
</dbReference>
<dbReference type="RefSeq" id="WP_133587616.1">
    <property type="nucleotide sequence ID" value="NZ_SNVV01000001.1"/>
</dbReference>
<feature type="domain" description="ABC transmembrane type-1" evidence="9">
    <location>
        <begin position="180"/>
        <end position="361"/>
    </location>
</feature>
<keyword evidence="4 7" id="KW-0812">Transmembrane</keyword>
<dbReference type="GO" id="GO:0005886">
    <property type="term" value="C:plasma membrane"/>
    <property type="evidence" value="ECO:0007669"/>
    <property type="project" value="UniProtKB-SubCell"/>
</dbReference>
<feature type="transmembrane region" description="Helical" evidence="7">
    <location>
        <begin position="132"/>
        <end position="153"/>
    </location>
</feature>
<organism evidence="10 11">
    <name type="scientific">Azoarcus indigens</name>
    <dbReference type="NCBI Taxonomy" id="29545"/>
    <lineage>
        <taxon>Bacteria</taxon>
        <taxon>Pseudomonadati</taxon>
        <taxon>Pseudomonadota</taxon>
        <taxon>Betaproteobacteria</taxon>
        <taxon>Rhodocyclales</taxon>
        <taxon>Zoogloeaceae</taxon>
        <taxon>Azoarcus</taxon>
    </lineage>
</organism>
<evidence type="ECO:0000256" key="5">
    <source>
        <dbReference type="ARBA" id="ARBA00022989"/>
    </source>
</evidence>
<protein>
    <submittedName>
        <fullName evidence="10">NitT/TauT family transport system permease protein</fullName>
    </submittedName>
</protein>
<feature type="transmembrane region" description="Helical" evidence="7">
    <location>
        <begin position="101"/>
        <end position="120"/>
    </location>
</feature>
<proteinExistence type="inferred from homology"/>
<dbReference type="InterPro" id="IPR000515">
    <property type="entry name" value="MetI-like"/>
</dbReference>
<evidence type="ECO:0000313" key="10">
    <source>
        <dbReference type="EMBL" id="TDN56904.1"/>
    </source>
</evidence>
<feature type="region of interest" description="Disordered" evidence="8">
    <location>
        <begin position="29"/>
        <end position="53"/>
    </location>
</feature>
<evidence type="ECO:0000256" key="2">
    <source>
        <dbReference type="ARBA" id="ARBA00022448"/>
    </source>
</evidence>
<keyword evidence="5 7" id="KW-1133">Transmembrane helix</keyword>